<dbReference type="EMBL" id="KV418377">
    <property type="protein sequence ID" value="KZP02672.1"/>
    <property type="molecule type" value="Genomic_DNA"/>
</dbReference>
<reference evidence="2 3" key="1">
    <citation type="journal article" date="2016" name="Mol. Biol. Evol.">
        <title>Comparative Genomics of Early-Diverging Mushroom-Forming Fungi Provides Insights into the Origins of Lignocellulose Decay Capabilities.</title>
        <authorList>
            <person name="Nagy L.G."/>
            <person name="Riley R."/>
            <person name="Tritt A."/>
            <person name="Adam C."/>
            <person name="Daum C."/>
            <person name="Floudas D."/>
            <person name="Sun H."/>
            <person name="Yadav J.S."/>
            <person name="Pangilinan J."/>
            <person name="Larsson K.H."/>
            <person name="Matsuura K."/>
            <person name="Barry K."/>
            <person name="Labutti K."/>
            <person name="Kuo R."/>
            <person name="Ohm R.A."/>
            <person name="Bhattacharya S.S."/>
            <person name="Shirouzu T."/>
            <person name="Yoshinaga Y."/>
            <person name="Martin F.M."/>
            <person name="Grigoriev I.V."/>
            <person name="Hibbett D.S."/>
        </authorList>
    </citation>
    <scope>NUCLEOTIDE SEQUENCE [LARGE SCALE GENOMIC DNA]</scope>
    <source>
        <strain evidence="2 3">CBS 109695</strain>
    </source>
</reference>
<dbReference type="EMBL" id="KV417525">
    <property type="protein sequence ID" value="KZP24673.1"/>
    <property type="molecule type" value="Genomic_DNA"/>
</dbReference>
<dbReference type="Proteomes" id="UP000076532">
    <property type="component" value="Unassembled WGS sequence"/>
</dbReference>
<gene>
    <name evidence="2" type="ORF">FIBSPDRAFT_419347</name>
    <name evidence="1" type="ORF">FIBSPDRAFT_575644</name>
</gene>
<proteinExistence type="predicted"/>
<accession>A0A166N5S9</accession>
<organism evidence="2 3">
    <name type="scientific">Athelia psychrophila</name>
    <dbReference type="NCBI Taxonomy" id="1759441"/>
    <lineage>
        <taxon>Eukaryota</taxon>
        <taxon>Fungi</taxon>
        <taxon>Dikarya</taxon>
        <taxon>Basidiomycota</taxon>
        <taxon>Agaricomycotina</taxon>
        <taxon>Agaricomycetes</taxon>
        <taxon>Agaricomycetidae</taxon>
        <taxon>Atheliales</taxon>
        <taxon>Atheliaceae</taxon>
        <taxon>Athelia</taxon>
    </lineage>
</organism>
<sequence>MLGLFSSCGIQETQQHLQSLVMKFSWVLWCGGLAGNVTVSSRGAKEIPDPCNVQELLAGTSSYSYID</sequence>
<evidence type="ECO:0000313" key="1">
    <source>
        <dbReference type="EMBL" id="KZP02672.1"/>
    </source>
</evidence>
<keyword evidence="3" id="KW-1185">Reference proteome</keyword>
<protein>
    <submittedName>
        <fullName evidence="2">Uncharacterized protein</fullName>
    </submittedName>
</protein>
<name>A0A166N5S9_9AGAM</name>
<dbReference type="AlphaFoldDB" id="A0A166N5S9"/>
<evidence type="ECO:0000313" key="3">
    <source>
        <dbReference type="Proteomes" id="UP000076532"/>
    </source>
</evidence>
<evidence type="ECO:0000313" key="2">
    <source>
        <dbReference type="EMBL" id="KZP24673.1"/>
    </source>
</evidence>